<feature type="compositionally biased region" description="Basic and acidic residues" evidence="10">
    <location>
        <begin position="124"/>
        <end position="135"/>
    </location>
</feature>
<dbReference type="CDD" id="cd18105">
    <property type="entry name" value="SpoU-like_MRM1"/>
    <property type="match status" value="1"/>
</dbReference>
<evidence type="ECO:0000256" key="3">
    <source>
        <dbReference type="ARBA" id="ARBA00022552"/>
    </source>
</evidence>
<dbReference type="PANTHER" id="PTHR46103:SF1">
    <property type="entry name" value="RRNA METHYLTRANSFERASE 1, MITOCHONDRIAL"/>
    <property type="match status" value="1"/>
</dbReference>
<feature type="compositionally biased region" description="Basic and acidic residues" evidence="10">
    <location>
        <begin position="409"/>
        <end position="427"/>
    </location>
</feature>
<dbReference type="InterPro" id="IPR029026">
    <property type="entry name" value="tRNA_m1G_MTases_N"/>
</dbReference>
<dbReference type="Gene3D" id="3.40.1280.10">
    <property type="match status" value="1"/>
</dbReference>
<keyword evidence="3" id="KW-0698">rRNA processing</keyword>
<dbReference type="InterPro" id="IPR047182">
    <property type="entry name" value="MRM1"/>
</dbReference>
<dbReference type="InterPro" id="IPR001537">
    <property type="entry name" value="SpoU_MeTrfase"/>
</dbReference>
<protein>
    <recommendedName>
        <fullName evidence="9">rRNA methyltransferase 1, mitochondrial</fullName>
    </recommendedName>
</protein>
<comment type="caution">
    <text evidence="12">The sequence shown here is derived from an EMBL/GenBank/DDBJ whole genome shotgun (WGS) entry which is preliminary data.</text>
</comment>
<evidence type="ECO:0000259" key="11">
    <source>
        <dbReference type="SMART" id="SM00967"/>
    </source>
</evidence>
<evidence type="ECO:0000256" key="2">
    <source>
        <dbReference type="ARBA" id="ARBA00007228"/>
    </source>
</evidence>
<organism evidence="12 13">
    <name type="scientific">Podospora didyma</name>
    <dbReference type="NCBI Taxonomy" id="330526"/>
    <lineage>
        <taxon>Eukaryota</taxon>
        <taxon>Fungi</taxon>
        <taxon>Dikarya</taxon>
        <taxon>Ascomycota</taxon>
        <taxon>Pezizomycotina</taxon>
        <taxon>Sordariomycetes</taxon>
        <taxon>Sordariomycetidae</taxon>
        <taxon>Sordariales</taxon>
        <taxon>Podosporaceae</taxon>
        <taxon>Podospora</taxon>
    </lineage>
</organism>
<evidence type="ECO:0000256" key="6">
    <source>
        <dbReference type="ARBA" id="ARBA00022691"/>
    </source>
</evidence>
<dbReference type="InterPro" id="IPR029028">
    <property type="entry name" value="Alpha/beta_knot_MTases"/>
</dbReference>
<evidence type="ECO:0000256" key="1">
    <source>
        <dbReference type="ARBA" id="ARBA00004173"/>
    </source>
</evidence>
<evidence type="ECO:0000256" key="4">
    <source>
        <dbReference type="ARBA" id="ARBA00022603"/>
    </source>
</evidence>
<feature type="compositionally biased region" description="Basic and acidic residues" evidence="10">
    <location>
        <begin position="78"/>
        <end position="90"/>
    </location>
</feature>
<dbReference type="Pfam" id="PF08032">
    <property type="entry name" value="SpoU_sub_bind"/>
    <property type="match status" value="1"/>
</dbReference>
<feature type="domain" description="RNA 2-O ribose methyltransferase substrate binding" evidence="11">
    <location>
        <begin position="484"/>
        <end position="567"/>
    </location>
</feature>
<feature type="compositionally biased region" description="Low complexity" evidence="10">
    <location>
        <begin position="136"/>
        <end position="158"/>
    </location>
</feature>
<keyword evidence="4" id="KW-0489">Methyltransferase</keyword>
<keyword evidence="6" id="KW-0949">S-adenosyl-L-methionine</keyword>
<dbReference type="InterPro" id="IPR047261">
    <property type="entry name" value="MRM1_MeTrfase_dom"/>
</dbReference>
<evidence type="ECO:0000256" key="9">
    <source>
        <dbReference type="ARBA" id="ARBA00034881"/>
    </source>
</evidence>
<reference evidence="12" key="1">
    <citation type="journal article" date="2023" name="Mol. Phylogenet. Evol.">
        <title>Genome-scale phylogeny and comparative genomics of the fungal order Sordariales.</title>
        <authorList>
            <person name="Hensen N."/>
            <person name="Bonometti L."/>
            <person name="Westerberg I."/>
            <person name="Brannstrom I.O."/>
            <person name="Guillou S."/>
            <person name="Cros-Aarteil S."/>
            <person name="Calhoun S."/>
            <person name="Haridas S."/>
            <person name="Kuo A."/>
            <person name="Mondo S."/>
            <person name="Pangilinan J."/>
            <person name="Riley R."/>
            <person name="LaButti K."/>
            <person name="Andreopoulos B."/>
            <person name="Lipzen A."/>
            <person name="Chen C."/>
            <person name="Yan M."/>
            <person name="Daum C."/>
            <person name="Ng V."/>
            <person name="Clum A."/>
            <person name="Steindorff A."/>
            <person name="Ohm R.A."/>
            <person name="Martin F."/>
            <person name="Silar P."/>
            <person name="Natvig D.O."/>
            <person name="Lalanne C."/>
            <person name="Gautier V."/>
            <person name="Ament-Velasquez S.L."/>
            <person name="Kruys A."/>
            <person name="Hutchinson M.I."/>
            <person name="Powell A.J."/>
            <person name="Barry K."/>
            <person name="Miller A.N."/>
            <person name="Grigoriev I.V."/>
            <person name="Debuchy R."/>
            <person name="Gladieux P."/>
            <person name="Hiltunen Thoren M."/>
            <person name="Johannesson H."/>
        </authorList>
    </citation>
    <scope>NUCLEOTIDE SEQUENCE</scope>
    <source>
        <strain evidence="12">CBS 232.78</strain>
    </source>
</reference>
<dbReference type="SUPFAM" id="SSF75217">
    <property type="entry name" value="alpha/beta knot"/>
    <property type="match status" value="1"/>
</dbReference>
<dbReference type="SMART" id="SM00967">
    <property type="entry name" value="SpoU_sub_bind"/>
    <property type="match status" value="1"/>
</dbReference>
<evidence type="ECO:0000256" key="7">
    <source>
        <dbReference type="ARBA" id="ARBA00022946"/>
    </source>
</evidence>
<dbReference type="InterPro" id="IPR013123">
    <property type="entry name" value="SpoU_subst-bd"/>
</dbReference>
<comment type="subcellular location">
    <subcellularLocation>
        <location evidence="1">Mitochondrion</location>
    </subcellularLocation>
</comment>
<gene>
    <name evidence="12" type="ORF">B0H63DRAFT_486574</name>
</gene>
<reference evidence="12" key="2">
    <citation type="submission" date="2023-06" db="EMBL/GenBank/DDBJ databases">
        <authorList>
            <consortium name="Lawrence Berkeley National Laboratory"/>
            <person name="Haridas S."/>
            <person name="Hensen N."/>
            <person name="Bonometti L."/>
            <person name="Westerberg I."/>
            <person name="Brannstrom I.O."/>
            <person name="Guillou S."/>
            <person name="Cros-Aarteil S."/>
            <person name="Calhoun S."/>
            <person name="Kuo A."/>
            <person name="Mondo S."/>
            <person name="Pangilinan J."/>
            <person name="Riley R."/>
            <person name="LaButti K."/>
            <person name="Andreopoulos B."/>
            <person name="Lipzen A."/>
            <person name="Chen C."/>
            <person name="Yanf M."/>
            <person name="Daum C."/>
            <person name="Ng V."/>
            <person name="Clum A."/>
            <person name="Steindorff A."/>
            <person name="Ohm R."/>
            <person name="Martin F."/>
            <person name="Silar P."/>
            <person name="Natvig D."/>
            <person name="Lalanne C."/>
            <person name="Gautier V."/>
            <person name="Ament-velasquez S.L."/>
            <person name="Kruys A."/>
            <person name="Hutchinson M.I."/>
            <person name="Powell A.J."/>
            <person name="Barry K."/>
            <person name="Miller A.N."/>
            <person name="Grigoriev I.V."/>
            <person name="Debuchy R."/>
            <person name="Gladieux P."/>
            <person name="Thoren M.H."/>
            <person name="Johannesson H."/>
        </authorList>
    </citation>
    <scope>NUCLEOTIDE SEQUENCE</scope>
    <source>
        <strain evidence="12">CBS 232.78</strain>
    </source>
</reference>
<keyword evidence="13" id="KW-1185">Reference proteome</keyword>
<evidence type="ECO:0000256" key="10">
    <source>
        <dbReference type="SAM" id="MobiDB-lite"/>
    </source>
</evidence>
<dbReference type="GO" id="GO:0016435">
    <property type="term" value="F:rRNA (guanine) methyltransferase activity"/>
    <property type="evidence" value="ECO:0007669"/>
    <property type="project" value="TreeGrafter"/>
</dbReference>
<feature type="compositionally biased region" description="Polar residues" evidence="10">
    <location>
        <begin position="362"/>
        <end position="372"/>
    </location>
</feature>
<evidence type="ECO:0000313" key="12">
    <source>
        <dbReference type="EMBL" id="KAK3370248.1"/>
    </source>
</evidence>
<evidence type="ECO:0000313" key="13">
    <source>
        <dbReference type="Proteomes" id="UP001285441"/>
    </source>
</evidence>
<feature type="compositionally biased region" description="Polar residues" evidence="10">
    <location>
        <begin position="312"/>
        <end position="329"/>
    </location>
</feature>
<feature type="compositionally biased region" description="Low complexity" evidence="10">
    <location>
        <begin position="445"/>
        <end position="456"/>
    </location>
</feature>
<dbReference type="GO" id="GO:0003723">
    <property type="term" value="F:RNA binding"/>
    <property type="evidence" value="ECO:0007669"/>
    <property type="project" value="InterPro"/>
</dbReference>
<dbReference type="AlphaFoldDB" id="A0AAE0K508"/>
<comment type="similarity">
    <text evidence="2">Belongs to the class IV-like SAM-binding methyltransferase superfamily. RNA methyltransferase TrmH family.</text>
</comment>
<keyword evidence="8" id="KW-0496">Mitochondrion</keyword>
<dbReference type="Proteomes" id="UP001285441">
    <property type="component" value="Unassembled WGS sequence"/>
</dbReference>
<evidence type="ECO:0000256" key="8">
    <source>
        <dbReference type="ARBA" id="ARBA00023128"/>
    </source>
</evidence>
<dbReference type="GO" id="GO:0005739">
    <property type="term" value="C:mitochondrion"/>
    <property type="evidence" value="ECO:0007669"/>
    <property type="project" value="UniProtKB-SubCell"/>
</dbReference>
<feature type="compositionally biased region" description="Polar residues" evidence="10">
    <location>
        <begin position="381"/>
        <end position="391"/>
    </location>
</feature>
<keyword evidence="7" id="KW-0809">Transit peptide</keyword>
<dbReference type="SUPFAM" id="SSF55315">
    <property type="entry name" value="L30e-like"/>
    <property type="match status" value="1"/>
</dbReference>
<feature type="region of interest" description="Disordered" evidence="10">
    <location>
        <begin position="74"/>
        <end position="97"/>
    </location>
</feature>
<proteinExistence type="inferred from homology"/>
<sequence length="794" mass="85578">MALLVLHRAVRPAVLVNLTPAATISRFSRSYASLSTIHKGIRRSEKARPQGFRNKPAETGDGLTYAQRQAARAATSDPDFKIRKGKKDITDYPTKAKPTTRRARFYDEDSSFAKKSIGHQLKTGKLDDGLVREALGRSSRPDSGSRPSRSFDTPSAARGGFGRGGFGNGKSPRGRSGGEPRGSRGGFRSFGGDRESDRPERTPWARRTAPESGDRSERSERTPRGSSGLGRTEWAPRVPRGSSASGGRAEWGPRSSSGFGGRSERSFTPRTFTESGERSERLSSRAAIPRSEWTPPWALDQPSETAARPERTTPQASSETIQRPQSSTPEAVERPQKSAPRASFDTLEIMGRAVTRAPTAKSAPQNWDGTVTSGSSGGSGQRPSRSASFGSSDRRGRVAPRDSYGSGGRSDRAAPRSSSFDRSDRQSSTRPSSDLAEGSEQARPSYGSSSTYYDDGGSSRENRFRAWKIQQPLTVKYTTAASQFLYGRSVVDAALQSSRRKLYHLYIYGGSNRQNPDRDLVIEALARRKGIESTVVEEASGLQLLDKMSGGRPHNGYVLEASPLPQAPLTGLGPLAEEDGKPGYQINVAHQSAEELAVNGSSTFVGSSSQTHKPLVVVLDQVLDPGNLGSILRTVSFLGATAVAITKRGSASLTPVALKASSGASETLHLFSISSLHTFLAESRENGWSVYAAVPPTARSKQDRHLDMHEVEDMDPLSKEPCILLIGSEGEGLSRLVKNKADYEVNIPNLSGSAAVDSLNVSVATGLLCSAFMRGQVKAQFDIIKEEKQKTALW</sequence>
<dbReference type="PANTHER" id="PTHR46103">
    <property type="entry name" value="RRNA METHYLTRANSFERASE 1, MITOCHONDRIAL"/>
    <property type="match status" value="1"/>
</dbReference>
<accession>A0AAE0K508</accession>
<dbReference type="InterPro" id="IPR029064">
    <property type="entry name" value="Ribosomal_eL30-like_sf"/>
</dbReference>
<dbReference type="FunFam" id="3.30.1330.30:FF:000035">
    <property type="entry name" value="TrmH family RNA methyltransferase"/>
    <property type="match status" value="1"/>
</dbReference>
<feature type="compositionally biased region" description="Basic and acidic residues" evidence="10">
    <location>
        <begin position="191"/>
        <end position="223"/>
    </location>
</feature>
<dbReference type="Pfam" id="PF00588">
    <property type="entry name" value="SpoU_methylase"/>
    <property type="match status" value="1"/>
</dbReference>
<feature type="compositionally biased region" description="Gly residues" evidence="10">
    <location>
        <begin position="159"/>
        <end position="168"/>
    </location>
</feature>
<name>A0AAE0K508_9PEZI</name>
<evidence type="ECO:0000256" key="5">
    <source>
        <dbReference type="ARBA" id="ARBA00022679"/>
    </source>
</evidence>
<dbReference type="EMBL" id="JAULSW010000009">
    <property type="protein sequence ID" value="KAK3370248.1"/>
    <property type="molecule type" value="Genomic_DNA"/>
</dbReference>
<dbReference type="Gene3D" id="3.30.1330.30">
    <property type="match status" value="1"/>
</dbReference>
<feature type="region of interest" description="Disordered" evidence="10">
    <location>
        <begin position="119"/>
        <end position="457"/>
    </location>
</feature>
<keyword evidence="5" id="KW-0808">Transferase</keyword>